<dbReference type="SUPFAM" id="SSF88713">
    <property type="entry name" value="Glycoside hydrolase/deacetylase"/>
    <property type="match status" value="1"/>
</dbReference>
<dbReference type="Pfam" id="PF01522">
    <property type="entry name" value="Polysacc_deac_1"/>
    <property type="match status" value="1"/>
</dbReference>
<feature type="compositionally biased region" description="Low complexity" evidence="1">
    <location>
        <begin position="56"/>
        <end position="70"/>
    </location>
</feature>
<dbReference type="Gene3D" id="3.20.20.370">
    <property type="entry name" value="Glycoside hydrolase/deacetylase"/>
    <property type="match status" value="1"/>
</dbReference>
<dbReference type="VEuPathDB" id="AmoebaDB:NF0123760"/>
<feature type="region of interest" description="Disordered" evidence="1">
    <location>
        <begin position="99"/>
        <end position="122"/>
    </location>
</feature>
<reference evidence="3 4" key="1">
    <citation type="journal article" date="2019" name="Sci. Rep.">
        <title>Nanopore sequencing improves the draft genome of the human pathogenic amoeba Naegleria fowleri.</title>
        <authorList>
            <person name="Liechti N."/>
            <person name="Schurch N."/>
            <person name="Bruggmann R."/>
            <person name="Wittwer M."/>
        </authorList>
    </citation>
    <scope>NUCLEOTIDE SEQUENCE [LARGE SCALE GENOMIC DNA]</scope>
    <source>
        <strain evidence="3 4">ATCC 30894</strain>
    </source>
</reference>
<dbReference type="OMA" id="DERRNYQ"/>
<dbReference type="InterPro" id="IPR011330">
    <property type="entry name" value="Glyco_hydro/deAcase_b/a-brl"/>
</dbReference>
<feature type="domain" description="NodB homology" evidence="2">
    <location>
        <begin position="114"/>
        <end position="341"/>
    </location>
</feature>
<evidence type="ECO:0000313" key="4">
    <source>
        <dbReference type="Proteomes" id="UP000444721"/>
    </source>
</evidence>
<feature type="region of interest" description="Disordered" evidence="1">
    <location>
        <begin position="54"/>
        <end position="74"/>
    </location>
</feature>
<dbReference type="GeneID" id="68118350"/>
<dbReference type="RefSeq" id="XP_044567870.1">
    <property type="nucleotide sequence ID" value="XM_044701511.1"/>
</dbReference>
<protein>
    <recommendedName>
        <fullName evidence="2">NodB homology domain-containing protein</fullName>
    </recommendedName>
</protein>
<organism evidence="3 4">
    <name type="scientific">Naegleria fowleri</name>
    <name type="common">Brain eating amoeba</name>
    <dbReference type="NCBI Taxonomy" id="5763"/>
    <lineage>
        <taxon>Eukaryota</taxon>
        <taxon>Discoba</taxon>
        <taxon>Heterolobosea</taxon>
        <taxon>Tetramitia</taxon>
        <taxon>Eutetramitia</taxon>
        <taxon>Vahlkampfiidae</taxon>
        <taxon>Naegleria</taxon>
    </lineage>
</organism>
<accession>A0A6A5C116</accession>
<dbReference type="GO" id="GO:0005975">
    <property type="term" value="P:carbohydrate metabolic process"/>
    <property type="evidence" value="ECO:0007669"/>
    <property type="project" value="InterPro"/>
</dbReference>
<dbReference type="Proteomes" id="UP000444721">
    <property type="component" value="Unassembled WGS sequence"/>
</dbReference>
<name>A0A6A5C116_NAEFO</name>
<dbReference type="PANTHER" id="PTHR10587">
    <property type="entry name" value="GLYCOSYL TRANSFERASE-RELATED"/>
    <property type="match status" value="1"/>
</dbReference>
<gene>
    <name evidence="3" type="ORF">FDP41_011135</name>
</gene>
<dbReference type="AlphaFoldDB" id="A0A6A5C116"/>
<dbReference type="OrthoDB" id="407355at2759"/>
<proteinExistence type="predicted"/>
<dbReference type="InterPro" id="IPR050248">
    <property type="entry name" value="Polysacc_deacetylase_ArnD"/>
</dbReference>
<dbReference type="PROSITE" id="PS51677">
    <property type="entry name" value="NODB"/>
    <property type="match status" value="1"/>
</dbReference>
<keyword evidence="4" id="KW-1185">Reference proteome</keyword>
<evidence type="ECO:0000259" key="2">
    <source>
        <dbReference type="PROSITE" id="PS51677"/>
    </source>
</evidence>
<comment type="caution">
    <text evidence="3">The sequence shown here is derived from an EMBL/GenBank/DDBJ whole genome shotgun (WGS) entry which is preliminary data.</text>
</comment>
<dbReference type="EMBL" id="VFQX01000007">
    <property type="protein sequence ID" value="KAF0983157.1"/>
    <property type="molecule type" value="Genomic_DNA"/>
</dbReference>
<dbReference type="GO" id="GO:0004099">
    <property type="term" value="F:chitin deacetylase activity"/>
    <property type="evidence" value="ECO:0007669"/>
    <property type="project" value="UniProtKB-ARBA"/>
</dbReference>
<dbReference type="VEuPathDB" id="AmoebaDB:NfTy_017270"/>
<dbReference type="InterPro" id="IPR002509">
    <property type="entry name" value="NODB_dom"/>
</dbReference>
<evidence type="ECO:0000256" key="1">
    <source>
        <dbReference type="SAM" id="MobiDB-lite"/>
    </source>
</evidence>
<evidence type="ECO:0000313" key="3">
    <source>
        <dbReference type="EMBL" id="KAF0983157.1"/>
    </source>
</evidence>
<dbReference type="PANTHER" id="PTHR10587:SF137">
    <property type="entry name" value="4-DEOXY-4-FORMAMIDO-L-ARABINOSE-PHOSPHOUNDECAPRENOL DEFORMYLASE ARND-RELATED"/>
    <property type="match status" value="1"/>
</dbReference>
<sequence length="351" mass="40213">MFSWWWLAGLMLIATVWLFGVRLLSLLDSSNTIIFNGKKRKCSQMQQYRFDDDRSASTTSSALTSPNTAAKPSDDSNRLRIAITIDDIPWKYSLPKFAPGHGRKQPSVSSSSPSTQVHNCDDHNEKVNTKHELFSSSISEICQVLKQHNACATLMMIGNYCIRNLQKNAQLVEKFVEWLDDGIIELANHGMTNSKHASLPKNKLVMEIENCEKTVNDILLAPLNERRKLKGKAPLESVMTKYYRPGHGFFTQEMIQTCQELEYDIVLGNIYSFDPQVPIWWLNLVNIVIVSYVYDLVKLLSFGFLCSHDHHQIVILHDRPWTAQLLNYLLPFLKWRSYEVLTLSSLLSTTQ</sequence>
<dbReference type="VEuPathDB" id="AmoebaDB:FDP41_011135"/>